<dbReference type="PROSITE" id="PS50011">
    <property type="entry name" value="PROTEIN_KINASE_DOM"/>
    <property type="match status" value="1"/>
</dbReference>
<accession>A0ABR2H861</accession>
<dbReference type="EMBL" id="JAPFFF010000041">
    <property type="protein sequence ID" value="KAK8841580.1"/>
    <property type="molecule type" value="Genomic_DNA"/>
</dbReference>
<dbReference type="SUPFAM" id="SSF56112">
    <property type="entry name" value="Protein kinase-like (PK-like)"/>
    <property type="match status" value="1"/>
</dbReference>
<dbReference type="Gene3D" id="1.10.510.10">
    <property type="entry name" value="Transferase(Phosphotransferase) domain 1"/>
    <property type="match status" value="1"/>
</dbReference>
<dbReference type="InterPro" id="IPR000719">
    <property type="entry name" value="Prot_kinase_dom"/>
</dbReference>
<keyword evidence="3" id="KW-1185">Reference proteome</keyword>
<dbReference type="InterPro" id="IPR011009">
    <property type="entry name" value="Kinase-like_dom_sf"/>
</dbReference>
<feature type="domain" description="Protein kinase" evidence="1">
    <location>
        <begin position="19"/>
        <end position="280"/>
    </location>
</feature>
<evidence type="ECO:0000259" key="1">
    <source>
        <dbReference type="PROSITE" id="PS50011"/>
    </source>
</evidence>
<gene>
    <name evidence="2" type="ORF">M9Y10_027205</name>
</gene>
<proteinExistence type="predicted"/>
<sequence length="301" mass="35566">MSSKDCNNDSGKLYDLRDFRAIRRIDRDSYYTIRLIKNTKTGEKFAAKEYKTDDNPKYLPSNEWNVYMKLKHPTIVSYIGHSIINFDGERKSTTITEYIPRSLEKILLRRRETELTNTNKYIILLGIAISLKYIHSQGVIYRNIRPKSILLDDQFYPRIWCFELSYTTDKELTETEMNDRFGTFPYMAPEYFSEGSSYSYKIDVYSFAIIMYQVMTCEVVDYASSDWICRITDIIDGVRPDINLVQSKKMRDLIERCWSSDPSTRPNFIEIVEEMKSEELQREFGANQEEISAYLDYLSTH</sequence>
<evidence type="ECO:0000313" key="3">
    <source>
        <dbReference type="Proteomes" id="UP001470230"/>
    </source>
</evidence>
<dbReference type="InterPro" id="IPR050167">
    <property type="entry name" value="Ser_Thr_protein_kinase"/>
</dbReference>
<dbReference type="Pfam" id="PF00069">
    <property type="entry name" value="Pkinase"/>
    <property type="match status" value="1"/>
</dbReference>
<evidence type="ECO:0000313" key="2">
    <source>
        <dbReference type="EMBL" id="KAK8841580.1"/>
    </source>
</evidence>
<dbReference type="Proteomes" id="UP001470230">
    <property type="component" value="Unassembled WGS sequence"/>
</dbReference>
<name>A0ABR2H861_9EUKA</name>
<comment type="caution">
    <text evidence="2">The sequence shown here is derived from an EMBL/GenBank/DDBJ whole genome shotgun (WGS) entry which is preliminary data.</text>
</comment>
<organism evidence="2 3">
    <name type="scientific">Tritrichomonas musculus</name>
    <dbReference type="NCBI Taxonomy" id="1915356"/>
    <lineage>
        <taxon>Eukaryota</taxon>
        <taxon>Metamonada</taxon>
        <taxon>Parabasalia</taxon>
        <taxon>Tritrichomonadida</taxon>
        <taxon>Tritrichomonadidae</taxon>
        <taxon>Tritrichomonas</taxon>
    </lineage>
</organism>
<reference evidence="2 3" key="1">
    <citation type="submission" date="2024-04" db="EMBL/GenBank/DDBJ databases">
        <title>Tritrichomonas musculus Genome.</title>
        <authorList>
            <person name="Alves-Ferreira E."/>
            <person name="Grigg M."/>
            <person name="Lorenzi H."/>
            <person name="Galac M."/>
        </authorList>
    </citation>
    <scope>NUCLEOTIDE SEQUENCE [LARGE SCALE GENOMIC DNA]</scope>
    <source>
        <strain evidence="2 3">EAF2021</strain>
    </source>
</reference>
<dbReference type="PANTHER" id="PTHR23257">
    <property type="entry name" value="SERINE-THREONINE PROTEIN KINASE"/>
    <property type="match status" value="1"/>
</dbReference>
<protein>
    <recommendedName>
        <fullName evidence="1">Protein kinase domain-containing protein</fullName>
    </recommendedName>
</protein>